<feature type="domain" description="Transposase IS204/IS1001/IS1096/IS1165 DDE" evidence="2">
    <location>
        <begin position="159"/>
        <end position="392"/>
    </location>
</feature>
<proteinExistence type="predicted"/>
<organism evidence="5">
    <name type="scientific">Enterococcus avium</name>
    <name type="common">Streptococcus avium</name>
    <dbReference type="NCBI Taxonomy" id="33945"/>
    <lineage>
        <taxon>Bacteria</taxon>
        <taxon>Bacillati</taxon>
        <taxon>Bacillota</taxon>
        <taxon>Bacilli</taxon>
        <taxon>Lactobacillales</taxon>
        <taxon>Enterococcaceae</taxon>
        <taxon>Enterococcus</taxon>
    </lineage>
</organism>
<dbReference type="EMBL" id="KX976485">
    <property type="protein sequence ID" value="APB62583.1"/>
    <property type="molecule type" value="Genomic_DNA"/>
</dbReference>
<keyword evidence="5" id="KW-0614">Plasmid</keyword>
<feature type="domain" description="Transposase IS204/IS1001/IS1096/IS1165 helix-turn-helix" evidence="3">
    <location>
        <begin position="95"/>
        <end position="144"/>
    </location>
</feature>
<gene>
    <name evidence="5" type="primary">tnpA</name>
    <name evidence="5" type="ORF">pEA19081_p15</name>
    <name evidence="6" type="ORF">pEA19081_p87</name>
</gene>
<name>A0A286KC68_ENTAV</name>
<reference evidence="5" key="1">
    <citation type="journal article" date="2017" name="Front. Microbiol.">
        <title>Identification of Novel Conjugative Plasmids with Multiple Copies of fosB that Confer High-Level Fosfomycin Resistance to Vancomycin-Resistant Enterococci.</title>
        <authorList>
            <person name="Sun L."/>
            <person name="Zhang P."/>
            <person name="Qu T."/>
            <person name="Chen Y."/>
            <person name="Hua X."/>
            <person name="Shi K."/>
            <person name="Yu Y."/>
        </authorList>
    </citation>
    <scope>NUCLEOTIDE SEQUENCE</scope>
    <source>
        <strain evidence="5">19081</strain>
        <plasmid evidence="5">pEA19081</plasmid>
    </source>
</reference>
<dbReference type="AlphaFoldDB" id="A0A286KC68"/>
<dbReference type="PANTHER" id="PTHR33498:SF1">
    <property type="entry name" value="TRANSPOSASE FOR INSERTION SEQUENCE ELEMENT IS1557"/>
    <property type="match status" value="1"/>
</dbReference>
<dbReference type="InterPro" id="IPR002560">
    <property type="entry name" value="Transposase_DDE"/>
</dbReference>
<dbReference type="PANTHER" id="PTHR33498">
    <property type="entry name" value="TRANSPOSASE FOR INSERTION SEQUENCE ELEMENT IS1557"/>
    <property type="match status" value="1"/>
</dbReference>
<dbReference type="NCBIfam" id="NF033550">
    <property type="entry name" value="transpos_ISL3"/>
    <property type="match status" value="1"/>
</dbReference>
<evidence type="ECO:0000259" key="2">
    <source>
        <dbReference type="Pfam" id="PF01610"/>
    </source>
</evidence>
<evidence type="ECO:0000259" key="4">
    <source>
        <dbReference type="Pfam" id="PF14690"/>
    </source>
</evidence>
<accession>A0A286KC68</accession>
<dbReference type="Pfam" id="PF14690">
    <property type="entry name" value="Zn_ribbon_ISL3"/>
    <property type="match status" value="1"/>
</dbReference>
<evidence type="ECO:0000313" key="5">
    <source>
        <dbReference type="EMBL" id="APB62511.1"/>
    </source>
</evidence>
<dbReference type="InterPro" id="IPR029261">
    <property type="entry name" value="Transposase_Znf"/>
</dbReference>
<dbReference type="Pfam" id="PF13542">
    <property type="entry name" value="HTH_Tnp_ISL3"/>
    <property type="match status" value="1"/>
</dbReference>
<evidence type="ECO:0000256" key="1">
    <source>
        <dbReference type="SAM" id="Coils"/>
    </source>
</evidence>
<dbReference type="EMBL" id="KX976485">
    <property type="protein sequence ID" value="APB62511.1"/>
    <property type="molecule type" value="Genomic_DNA"/>
</dbReference>
<geneLocation type="plasmid" evidence="5">
    <name>pEA19081</name>
</geneLocation>
<protein>
    <submittedName>
        <fullName evidence="5">TnpA</fullName>
    </submittedName>
</protein>
<sequence length="454" mass="53766">MLQKENEKMTQNMLNLPSLKIIDMHESESDYRFLVETTLPPSTYCPKCGTIANLYKHGKKKQLFFDLPMHAKRVGIYVNRQRYKCRECDETFFENLPDMVVNRSVTNRLINWIQEASLEKTFTSVAEEIGVDEKTVRNIFNDYVDELEAQTDFRTPKWLGIDEVHLLKNYRCVITDVENKSVIDILRKRNKDTIISYLSKLQDIDKIELIAMDMWNPYKSAVNTMIPHAKIVIDKFHVVKLANEALEKIRKANRQNVTAKERRQLMRDRYVLLTRSKDLTDFDDQIKLQVWTQNFPLLGQAYELKEQFFDIYEAESINDAYKLYQNWVSNVPKELITYFEDLFKAMNNWEEEIFNYFNSPITNAYTESLNRLIKTMNHVGRGYSFEALRAKILFTQGYRKVRKKKKFKEVEVTFGKMLPDQFPGWSQTGYEWVYEEIFGADFSTLTKVMEEGSF</sequence>
<feature type="domain" description="Transposase IS204/IS1001/IS1096/IS1165 zinc-finger" evidence="4">
    <location>
        <begin position="44"/>
        <end position="88"/>
    </location>
</feature>
<dbReference type="Pfam" id="PF01610">
    <property type="entry name" value="DDE_Tnp_ISL3"/>
    <property type="match status" value="1"/>
</dbReference>
<keyword evidence="1" id="KW-0175">Coiled coil</keyword>
<evidence type="ECO:0000313" key="6">
    <source>
        <dbReference type="EMBL" id="APB62583.1"/>
    </source>
</evidence>
<dbReference type="InterPro" id="IPR032877">
    <property type="entry name" value="Transposase_HTH"/>
</dbReference>
<dbReference type="InterPro" id="IPR047951">
    <property type="entry name" value="Transpos_ISL3"/>
</dbReference>
<evidence type="ECO:0000259" key="3">
    <source>
        <dbReference type="Pfam" id="PF13542"/>
    </source>
</evidence>
<feature type="coiled-coil region" evidence="1">
    <location>
        <begin position="242"/>
        <end position="269"/>
    </location>
</feature>